<evidence type="ECO:0000313" key="2">
    <source>
        <dbReference type="Proteomes" id="UP000248057"/>
    </source>
</evidence>
<dbReference type="RefSeq" id="WP_110321678.1">
    <property type="nucleotide sequence ID" value="NZ_QJKD01000002.1"/>
</dbReference>
<reference evidence="1 2" key="1">
    <citation type="submission" date="2018-05" db="EMBL/GenBank/DDBJ databases">
        <title>Genomic Encyclopedia of Type Strains, Phase IV (KMG-IV): sequencing the most valuable type-strain genomes for metagenomic binning, comparative biology and taxonomic classification.</title>
        <authorList>
            <person name="Goeker M."/>
        </authorList>
    </citation>
    <scope>NUCLEOTIDE SEQUENCE [LARGE SCALE GENOMIC DNA]</scope>
    <source>
        <strain evidence="1 2">DSM 24995</strain>
    </source>
</reference>
<dbReference type="Proteomes" id="UP000248057">
    <property type="component" value="Unassembled WGS sequence"/>
</dbReference>
<dbReference type="AlphaFoldDB" id="A0A2V3YEN7"/>
<sequence>MASAMNLKEFTLAVDQAAQNMDQGQLQLLIHSIARKIPEENRKDFMGLLKTVQGSSTAECSGGKLKIDIKKADGIEIKRDMERLKKLFHEIEDEEICLQADGYEDYSMGYGGDNWVWEYEETDEIKKVFEDSGRLLIRCVNDGFYHEAVELFNIMMEAEVTVENDWDPFTMGLEELLDEGLISVNLENLALHVLFAVYQKAAPEERARVLYDYFSISFFKNINLENMLSLGKEELKDLPQFWETWIALLSETPGDTAQRLLEEAVIYQHGEDGLLAAARLACENHPSLYLRTLQALEQLHDSEKLLEIGKEALEKVNKKYVVRSEIALKTGEAAIDLGGEEDAKVYWLEAFRSNPSPVNCLRLMITTQTQDNCRKAMKEIIDQPHSYSGREYNSVKELAENLVTADHKNILRFLNGDFDFVMNQCRQIKVSLGWSSTFMKCGISLLLLLLLKDDDLKQGCKKLAEAARCYMNFDAETYFKGTGHAREYGKNRTVSPNEQKIFWQCFRQWKTEFSVTDEQAALYLADLETIIDKRVRAIISGQHRAHYGSVAVLAAALGEVKESRGEASAKEAVLRKYWEAFPRYSAFHAELREYGMKDMRKKKTR</sequence>
<comment type="caution">
    <text evidence="1">The sequence shown here is derived from an EMBL/GenBank/DDBJ whole genome shotgun (WGS) entry which is preliminary data.</text>
</comment>
<protein>
    <submittedName>
        <fullName evidence="1">Uncharacterized protein</fullName>
    </submittedName>
</protein>
<dbReference type="GeneID" id="86060065"/>
<proteinExistence type="predicted"/>
<evidence type="ECO:0000313" key="1">
    <source>
        <dbReference type="EMBL" id="PXX55800.1"/>
    </source>
</evidence>
<keyword evidence="2" id="KW-1185">Reference proteome</keyword>
<gene>
    <name evidence="1" type="ORF">DFR60_10274</name>
</gene>
<organism evidence="1 2">
    <name type="scientific">Hungatella effluvii</name>
    <dbReference type="NCBI Taxonomy" id="1096246"/>
    <lineage>
        <taxon>Bacteria</taxon>
        <taxon>Bacillati</taxon>
        <taxon>Bacillota</taxon>
        <taxon>Clostridia</taxon>
        <taxon>Lachnospirales</taxon>
        <taxon>Lachnospiraceae</taxon>
        <taxon>Hungatella</taxon>
    </lineage>
</organism>
<name>A0A2V3YEN7_9FIRM</name>
<dbReference type="EMBL" id="QJKD01000002">
    <property type="protein sequence ID" value="PXX55800.1"/>
    <property type="molecule type" value="Genomic_DNA"/>
</dbReference>
<accession>A0A2V3YEN7</accession>